<feature type="DNA-binding region" description="OmpR/PhoB-type" evidence="7">
    <location>
        <begin position="124"/>
        <end position="218"/>
    </location>
</feature>
<protein>
    <submittedName>
        <fullName evidence="10">Response regulator transcription factor</fullName>
    </submittedName>
</protein>
<evidence type="ECO:0000256" key="2">
    <source>
        <dbReference type="ARBA" id="ARBA00023012"/>
    </source>
</evidence>
<dbReference type="SMART" id="SM00862">
    <property type="entry name" value="Trans_reg_C"/>
    <property type="match status" value="1"/>
</dbReference>
<dbReference type="InterPro" id="IPR001789">
    <property type="entry name" value="Sig_transdc_resp-reg_receiver"/>
</dbReference>
<dbReference type="PANTHER" id="PTHR48111:SF37">
    <property type="entry name" value="RESPONSE REGULATOR PROTEIN CARR"/>
    <property type="match status" value="1"/>
</dbReference>
<dbReference type="GO" id="GO:0032993">
    <property type="term" value="C:protein-DNA complex"/>
    <property type="evidence" value="ECO:0007669"/>
    <property type="project" value="TreeGrafter"/>
</dbReference>
<dbReference type="PROSITE" id="PS50110">
    <property type="entry name" value="RESPONSE_REGULATORY"/>
    <property type="match status" value="1"/>
</dbReference>
<dbReference type="Pfam" id="PF00486">
    <property type="entry name" value="Trans_reg_C"/>
    <property type="match status" value="1"/>
</dbReference>
<dbReference type="Gene3D" id="3.40.50.2300">
    <property type="match status" value="1"/>
</dbReference>
<evidence type="ECO:0000256" key="3">
    <source>
        <dbReference type="ARBA" id="ARBA00023015"/>
    </source>
</evidence>
<dbReference type="CDD" id="cd00383">
    <property type="entry name" value="trans_reg_C"/>
    <property type="match status" value="1"/>
</dbReference>
<evidence type="ECO:0000259" key="9">
    <source>
        <dbReference type="PROSITE" id="PS51755"/>
    </source>
</evidence>
<dbReference type="InterPro" id="IPR036388">
    <property type="entry name" value="WH-like_DNA-bd_sf"/>
</dbReference>
<evidence type="ECO:0000313" key="10">
    <source>
        <dbReference type="EMBL" id="QIM53098.1"/>
    </source>
</evidence>
<dbReference type="GO" id="GO:0000976">
    <property type="term" value="F:transcription cis-regulatory region binding"/>
    <property type="evidence" value="ECO:0007669"/>
    <property type="project" value="TreeGrafter"/>
</dbReference>
<evidence type="ECO:0000256" key="6">
    <source>
        <dbReference type="PROSITE-ProRule" id="PRU00169"/>
    </source>
</evidence>
<evidence type="ECO:0000256" key="4">
    <source>
        <dbReference type="ARBA" id="ARBA00023125"/>
    </source>
</evidence>
<dbReference type="GO" id="GO:0006355">
    <property type="term" value="P:regulation of DNA-templated transcription"/>
    <property type="evidence" value="ECO:0007669"/>
    <property type="project" value="InterPro"/>
</dbReference>
<dbReference type="AlphaFoldDB" id="A0A6G8IJ95"/>
<dbReference type="Gene3D" id="1.10.10.10">
    <property type="entry name" value="Winged helix-like DNA-binding domain superfamily/Winged helix DNA-binding domain"/>
    <property type="match status" value="1"/>
</dbReference>
<evidence type="ECO:0000256" key="1">
    <source>
        <dbReference type="ARBA" id="ARBA00022553"/>
    </source>
</evidence>
<keyword evidence="2" id="KW-0902">Two-component regulatory system</keyword>
<dbReference type="RefSeq" id="WP_166227845.1">
    <property type="nucleotide sequence ID" value="NZ_CP049989.1"/>
</dbReference>
<sequence length="221" mass="24196">MRILVAEDDPRLLVQLDNALQAAGYAVDLADNGVDAAHLGLTRPPDAVVLDLGLPGRDGLSVLRHWREAGSTVPVLVLTARGSWQDKVHGMDAGADDYLAKPFELEELLARLRALLRRASGLAHPVLQHGPLRLDTRTRALQVDGRAVDLTAFEYRLLNTFLHHPGRVLSRAELVEKLYDDAGERDSNTLDVFIARLRRKLPEGSIATVRGQGFKLQAPGA</sequence>
<dbReference type="Pfam" id="PF00072">
    <property type="entry name" value="Response_reg"/>
    <property type="match status" value="1"/>
</dbReference>
<name>A0A6G8IJ95_9BURK</name>
<keyword evidence="5" id="KW-0804">Transcription</keyword>
<evidence type="ECO:0000256" key="7">
    <source>
        <dbReference type="PROSITE-ProRule" id="PRU01091"/>
    </source>
</evidence>
<dbReference type="KEGG" id="hcz:G9Q37_13545"/>
<dbReference type="SUPFAM" id="SSF52172">
    <property type="entry name" value="CheY-like"/>
    <property type="match status" value="1"/>
</dbReference>
<dbReference type="GO" id="GO:0005829">
    <property type="term" value="C:cytosol"/>
    <property type="evidence" value="ECO:0007669"/>
    <property type="project" value="TreeGrafter"/>
</dbReference>
<dbReference type="InterPro" id="IPR001867">
    <property type="entry name" value="OmpR/PhoB-type_DNA-bd"/>
</dbReference>
<dbReference type="EMBL" id="CP049989">
    <property type="protein sequence ID" value="QIM53098.1"/>
    <property type="molecule type" value="Genomic_DNA"/>
</dbReference>
<proteinExistence type="predicted"/>
<dbReference type="SMART" id="SM00448">
    <property type="entry name" value="REC"/>
    <property type="match status" value="1"/>
</dbReference>
<evidence type="ECO:0000256" key="5">
    <source>
        <dbReference type="ARBA" id="ARBA00023163"/>
    </source>
</evidence>
<dbReference type="FunFam" id="3.40.50.2300:FF:000002">
    <property type="entry name" value="DNA-binding response regulator PhoP"/>
    <property type="match status" value="1"/>
</dbReference>
<dbReference type="InterPro" id="IPR039420">
    <property type="entry name" value="WalR-like"/>
</dbReference>
<accession>A0A6G8IJ95</accession>
<reference evidence="10 11" key="1">
    <citation type="submission" date="2020-03" db="EMBL/GenBank/DDBJ databases">
        <title>Hydrogenophaga sp. nov. isolated from cyanobacterial mat.</title>
        <authorList>
            <person name="Thorat V."/>
            <person name="Kirdat K."/>
            <person name="Tiwarekar B."/>
            <person name="Costa E.D."/>
            <person name="Yadav A."/>
        </authorList>
    </citation>
    <scope>NUCLEOTIDE SEQUENCE [LARGE SCALE GENOMIC DNA]</scope>
    <source>
        <strain evidence="10 11">BA0156</strain>
    </source>
</reference>
<dbReference type="InterPro" id="IPR011006">
    <property type="entry name" value="CheY-like_superfamily"/>
</dbReference>
<evidence type="ECO:0000313" key="11">
    <source>
        <dbReference type="Proteomes" id="UP000503162"/>
    </source>
</evidence>
<evidence type="ECO:0000259" key="8">
    <source>
        <dbReference type="PROSITE" id="PS50110"/>
    </source>
</evidence>
<dbReference type="Proteomes" id="UP000503162">
    <property type="component" value="Chromosome"/>
</dbReference>
<keyword evidence="11" id="KW-1185">Reference proteome</keyword>
<keyword evidence="3" id="KW-0805">Transcription regulation</keyword>
<feature type="modified residue" description="4-aspartylphosphate" evidence="6">
    <location>
        <position position="51"/>
    </location>
</feature>
<keyword evidence="4 7" id="KW-0238">DNA-binding</keyword>
<feature type="domain" description="OmpR/PhoB-type" evidence="9">
    <location>
        <begin position="124"/>
        <end position="218"/>
    </location>
</feature>
<dbReference type="PROSITE" id="PS51755">
    <property type="entry name" value="OMPR_PHOB"/>
    <property type="match status" value="1"/>
</dbReference>
<dbReference type="Gene3D" id="6.10.250.690">
    <property type="match status" value="1"/>
</dbReference>
<keyword evidence="1 6" id="KW-0597">Phosphoprotein</keyword>
<gene>
    <name evidence="10" type="ORF">G9Q37_13545</name>
</gene>
<organism evidence="10 11">
    <name type="scientific">Hydrogenophaga crocea</name>
    <dbReference type="NCBI Taxonomy" id="2716225"/>
    <lineage>
        <taxon>Bacteria</taxon>
        <taxon>Pseudomonadati</taxon>
        <taxon>Pseudomonadota</taxon>
        <taxon>Betaproteobacteria</taxon>
        <taxon>Burkholderiales</taxon>
        <taxon>Comamonadaceae</taxon>
        <taxon>Hydrogenophaga</taxon>
    </lineage>
</organism>
<dbReference type="GO" id="GO:0000156">
    <property type="term" value="F:phosphorelay response regulator activity"/>
    <property type="evidence" value="ECO:0007669"/>
    <property type="project" value="TreeGrafter"/>
</dbReference>
<dbReference type="PANTHER" id="PTHR48111">
    <property type="entry name" value="REGULATOR OF RPOS"/>
    <property type="match status" value="1"/>
</dbReference>
<feature type="domain" description="Response regulatory" evidence="8">
    <location>
        <begin position="2"/>
        <end position="116"/>
    </location>
</feature>